<keyword evidence="7" id="KW-0830">Ubiquinone</keyword>
<name>A0A401KV02_ASPAW</name>
<keyword evidence="3" id="KW-0999">Mitochondrion inner membrane</keyword>
<dbReference type="PANTHER" id="PTHR21382">
    <property type="entry name" value="NADH-UBIQUINONE OXIDOREDUCTASE SUBUNIT"/>
    <property type="match status" value="1"/>
</dbReference>
<dbReference type="InterPro" id="IPR039205">
    <property type="entry name" value="NDUFA11"/>
</dbReference>
<keyword evidence="5" id="KW-0496">Mitochondrion</keyword>
<comment type="caution">
    <text evidence="7">The sequence shown here is derived from an EMBL/GenBank/DDBJ whole genome shotgun (WGS) entry which is preliminary data.</text>
</comment>
<dbReference type="STRING" id="105351.A0A401KV02"/>
<dbReference type="PANTHER" id="PTHR21382:SF1">
    <property type="entry name" value="NADH DEHYDROGENASE [UBIQUINONE] 1 ALPHA SUBCOMPLEX SUBUNIT 11"/>
    <property type="match status" value="1"/>
</dbReference>
<keyword evidence="2" id="KW-0812">Transmembrane</keyword>
<dbReference type="EMBL" id="BDHI01000014">
    <property type="protein sequence ID" value="GCB23134.1"/>
    <property type="molecule type" value="Genomic_DNA"/>
</dbReference>
<sequence length="256" mass="27564">MESFGHRSDALVKRTGKAGNLGKAVWWGRKREVPNSSNLISVRTTFESASHSLIPSSSTATMAPHHEEHYHPKDAIAASMKTTMLTGGAGLFASAVQNTLTRQNVGPLGVFIRSGGTVGIFAAMGGTYEFVKTASANLREKEDHWNVALGGFFSGAILGLRARTFPALLGYGVALATATGAFEYTGGTLFGYKKNTDIDEFERREQLRKTYRIPAEQTLAELGEGRGIYGPGYAERRAERIKEAYGIEVPTTAPAS</sequence>
<evidence type="ECO:0000256" key="5">
    <source>
        <dbReference type="ARBA" id="ARBA00023128"/>
    </source>
</evidence>
<reference evidence="7 8" key="1">
    <citation type="submission" date="2016-09" db="EMBL/GenBank/DDBJ databases">
        <title>Aspergillus awamori IFM 58123T.</title>
        <authorList>
            <person name="Kusuya Y."/>
            <person name="Shimizu M."/>
            <person name="Takahashi H."/>
            <person name="Yaguchi T."/>
        </authorList>
    </citation>
    <scope>NUCLEOTIDE SEQUENCE [LARGE SCALE GENOMIC DNA]</scope>
    <source>
        <strain evidence="7 8">IFM 58123</strain>
    </source>
</reference>
<evidence type="ECO:0000313" key="8">
    <source>
        <dbReference type="Proteomes" id="UP000286921"/>
    </source>
</evidence>
<proteinExistence type="predicted"/>
<keyword evidence="8" id="KW-1185">Reference proteome</keyword>
<evidence type="ECO:0000256" key="3">
    <source>
        <dbReference type="ARBA" id="ARBA00022792"/>
    </source>
</evidence>
<dbReference type="Proteomes" id="UP000286921">
    <property type="component" value="Unassembled WGS sequence"/>
</dbReference>
<dbReference type="Pfam" id="PF02466">
    <property type="entry name" value="Tim17"/>
    <property type="match status" value="1"/>
</dbReference>
<evidence type="ECO:0000256" key="1">
    <source>
        <dbReference type="ARBA" id="ARBA00004448"/>
    </source>
</evidence>
<evidence type="ECO:0000256" key="2">
    <source>
        <dbReference type="ARBA" id="ARBA00022692"/>
    </source>
</evidence>
<gene>
    <name evidence="7" type="ORF">AAWM_06019</name>
</gene>
<evidence type="ECO:0000256" key="6">
    <source>
        <dbReference type="ARBA" id="ARBA00023136"/>
    </source>
</evidence>
<comment type="subcellular location">
    <subcellularLocation>
        <location evidence="1">Mitochondrion inner membrane</location>
        <topology evidence="1">Multi-pass membrane protein</topology>
    </subcellularLocation>
</comment>
<evidence type="ECO:0000256" key="4">
    <source>
        <dbReference type="ARBA" id="ARBA00022989"/>
    </source>
</evidence>
<protein>
    <submittedName>
        <fullName evidence="7">NADH-ubiquinone oxidoreductase 21.3 kDa subunit</fullName>
    </submittedName>
</protein>
<keyword evidence="6" id="KW-0472">Membrane</keyword>
<organism evidence="7 8">
    <name type="scientific">Aspergillus awamori</name>
    <name type="common">Black koji mold</name>
    <dbReference type="NCBI Taxonomy" id="105351"/>
    <lineage>
        <taxon>Eukaryota</taxon>
        <taxon>Fungi</taxon>
        <taxon>Dikarya</taxon>
        <taxon>Ascomycota</taxon>
        <taxon>Pezizomycotina</taxon>
        <taxon>Eurotiomycetes</taxon>
        <taxon>Eurotiomycetidae</taxon>
        <taxon>Eurotiales</taxon>
        <taxon>Aspergillaceae</taxon>
        <taxon>Aspergillus</taxon>
    </lineage>
</organism>
<accession>A0A401KV02</accession>
<dbReference type="GO" id="GO:0005743">
    <property type="term" value="C:mitochondrial inner membrane"/>
    <property type="evidence" value="ECO:0007669"/>
    <property type="project" value="UniProtKB-SubCell"/>
</dbReference>
<dbReference type="AlphaFoldDB" id="A0A401KV02"/>
<dbReference type="GO" id="GO:0006120">
    <property type="term" value="P:mitochondrial electron transport, NADH to ubiquinone"/>
    <property type="evidence" value="ECO:0007669"/>
    <property type="project" value="InterPro"/>
</dbReference>
<dbReference type="GO" id="GO:0045271">
    <property type="term" value="C:respiratory chain complex I"/>
    <property type="evidence" value="ECO:0007669"/>
    <property type="project" value="InterPro"/>
</dbReference>
<keyword evidence="4" id="KW-1133">Transmembrane helix</keyword>
<evidence type="ECO:0000313" key="7">
    <source>
        <dbReference type="EMBL" id="GCB23134.1"/>
    </source>
</evidence>